<dbReference type="AlphaFoldDB" id="A0A6J6B5X6"/>
<dbReference type="Gene3D" id="3.40.50.10380">
    <property type="entry name" value="Malic enzyme, N-terminal domain"/>
    <property type="match status" value="1"/>
</dbReference>
<evidence type="ECO:0000256" key="2">
    <source>
        <dbReference type="ARBA" id="ARBA00023002"/>
    </source>
</evidence>
<dbReference type="SMART" id="SM01274">
    <property type="entry name" value="malic"/>
    <property type="match status" value="1"/>
</dbReference>
<dbReference type="SUPFAM" id="SSF51735">
    <property type="entry name" value="NAD(P)-binding Rossmann-fold domains"/>
    <property type="match status" value="1"/>
</dbReference>
<accession>A0A6J6B5X6</accession>
<dbReference type="InterPro" id="IPR012301">
    <property type="entry name" value="Malic_N_dom"/>
</dbReference>
<evidence type="ECO:0000256" key="1">
    <source>
        <dbReference type="ARBA" id="ARBA00008785"/>
    </source>
</evidence>
<dbReference type="PANTHER" id="PTHR43237">
    <property type="entry name" value="NADP-DEPENDENT MALIC ENZYME"/>
    <property type="match status" value="1"/>
</dbReference>
<dbReference type="InterPro" id="IPR001891">
    <property type="entry name" value="Malic_OxRdtase"/>
</dbReference>
<sequence length="458" mass="48278">MASTSPGYGITIRVEGSPDANPVALATTVITGAGATITALDVVESLLEKVVIDITCDTIDAEHAEQITAAISKNSELTVRKVSDRTFLLHLGGKIEIASKVPLKTRDDLSRAYTPGVARICQAIVADPSDARRLTIKRNTVAVVTDGSAVLGLGNIGPAAALPVMEGKAALFKRFADVDAWPVCLDTQDVDEIVRTVQLIAPVYGGINLEDISAPRCFEVEARLRELLDIPVFHDDQHGTAIVVLAALRNALKLVKKDLKSAKIVLSGVGAAGNAIARLLTLDGASNIIGFNHHGVIHNDMKSDDSMQQWFINNSNPTNFTGTISEAMIGADIFIGVSAPNVLTESDVASMAKGSIVFALANPDPEIDPVIARKYATVVATGRSDQPNQINNVLAFPGIFRGLLDANAHKISDQMLLAAAAAISECVSPEQLNTSFIVPSVFDPNVVKAVAAAVKKSV</sequence>
<evidence type="ECO:0000259" key="4">
    <source>
        <dbReference type="SMART" id="SM01274"/>
    </source>
</evidence>
<evidence type="ECO:0000259" key="3">
    <source>
        <dbReference type="SMART" id="SM00919"/>
    </source>
</evidence>
<dbReference type="InterPro" id="IPR037062">
    <property type="entry name" value="Malic_N_dom_sf"/>
</dbReference>
<organism evidence="5">
    <name type="scientific">freshwater metagenome</name>
    <dbReference type="NCBI Taxonomy" id="449393"/>
    <lineage>
        <taxon>unclassified sequences</taxon>
        <taxon>metagenomes</taxon>
        <taxon>ecological metagenomes</taxon>
    </lineage>
</organism>
<dbReference type="SMART" id="SM00919">
    <property type="entry name" value="Malic_M"/>
    <property type="match status" value="1"/>
</dbReference>
<dbReference type="EMBL" id="CAEZSB010000056">
    <property type="protein sequence ID" value="CAB4534097.1"/>
    <property type="molecule type" value="Genomic_DNA"/>
</dbReference>
<protein>
    <submittedName>
        <fullName evidence="5">Unannotated protein</fullName>
    </submittedName>
</protein>
<dbReference type="PANTHER" id="PTHR43237:SF4">
    <property type="entry name" value="NADP-DEPENDENT MALIC ENZYME"/>
    <property type="match status" value="1"/>
</dbReference>
<dbReference type="SUPFAM" id="SSF53223">
    <property type="entry name" value="Aminoacid dehydrogenase-like, N-terminal domain"/>
    <property type="match status" value="1"/>
</dbReference>
<dbReference type="PIRSF" id="PIRSF000106">
    <property type="entry name" value="ME"/>
    <property type="match status" value="1"/>
</dbReference>
<dbReference type="FunFam" id="3.40.50.10380:FF:000003">
    <property type="entry name" value="NADP-dependent malic enzyme"/>
    <property type="match status" value="1"/>
</dbReference>
<dbReference type="GO" id="GO:0004470">
    <property type="term" value="F:malic enzyme activity"/>
    <property type="evidence" value="ECO:0007669"/>
    <property type="project" value="InterPro"/>
</dbReference>
<dbReference type="GO" id="GO:0016616">
    <property type="term" value="F:oxidoreductase activity, acting on the CH-OH group of donors, NAD or NADP as acceptor"/>
    <property type="evidence" value="ECO:0007669"/>
    <property type="project" value="InterPro"/>
</dbReference>
<name>A0A6J6B5X6_9ZZZZ</name>
<dbReference type="InterPro" id="IPR051674">
    <property type="entry name" value="Malate_Decarboxylase"/>
</dbReference>
<gene>
    <name evidence="5" type="ORF">UFOPK1395_00655</name>
</gene>
<dbReference type="InterPro" id="IPR036291">
    <property type="entry name" value="NAD(P)-bd_dom_sf"/>
</dbReference>
<dbReference type="PRINTS" id="PR00072">
    <property type="entry name" value="MALOXRDTASE"/>
</dbReference>
<comment type="similarity">
    <text evidence="1">Belongs to the malic enzymes family.</text>
</comment>
<dbReference type="InterPro" id="IPR046346">
    <property type="entry name" value="Aminoacid_DH-like_N_sf"/>
</dbReference>
<dbReference type="Pfam" id="PF00390">
    <property type="entry name" value="malic"/>
    <property type="match status" value="1"/>
</dbReference>
<feature type="domain" description="Malic enzyme N-terminal" evidence="4">
    <location>
        <begin position="92"/>
        <end position="225"/>
    </location>
</feature>
<dbReference type="CDD" id="cd05311">
    <property type="entry name" value="NAD_bind_2_malic_enz"/>
    <property type="match status" value="1"/>
</dbReference>
<dbReference type="Gene3D" id="3.40.50.720">
    <property type="entry name" value="NAD(P)-binding Rossmann-like Domain"/>
    <property type="match status" value="1"/>
</dbReference>
<feature type="domain" description="Malic enzyme NAD-binding" evidence="3">
    <location>
        <begin position="237"/>
        <end position="458"/>
    </location>
</feature>
<keyword evidence="2" id="KW-0560">Oxidoreductase</keyword>
<reference evidence="5" key="1">
    <citation type="submission" date="2020-05" db="EMBL/GenBank/DDBJ databases">
        <authorList>
            <person name="Chiriac C."/>
            <person name="Salcher M."/>
            <person name="Ghai R."/>
            <person name="Kavagutti S V."/>
        </authorList>
    </citation>
    <scope>NUCLEOTIDE SEQUENCE</scope>
</reference>
<evidence type="ECO:0000313" key="5">
    <source>
        <dbReference type="EMBL" id="CAB4534097.1"/>
    </source>
</evidence>
<dbReference type="InterPro" id="IPR045213">
    <property type="entry name" value="Malic_NAD-bd_bact_type"/>
</dbReference>
<dbReference type="GO" id="GO:0051287">
    <property type="term" value="F:NAD binding"/>
    <property type="evidence" value="ECO:0007669"/>
    <property type="project" value="InterPro"/>
</dbReference>
<dbReference type="Pfam" id="PF03949">
    <property type="entry name" value="Malic_M"/>
    <property type="match status" value="1"/>
</dbReference>
<proteinExistence type="inferred from homology"/>
<dbReference type="InterPro" id="IPR012302">
    <property type="entry name" value="Malic_NAD-bd"/>
</dbReference>